<dbReference type="Proteomes" id="UP000053958">
    <property type="component" value="Unassembled WGS sequence"/>
</dbReference>
<feature type="compositionally biased region" description="Basic and acidic residues" evidence="1">
    <location>
        <begin position="192"/>
        <end position="212"/>
    </location>
</feature>
<feature type="compositionally biased region" description="Basic and acidic residues" evidence="1">
    <location>
        <begin position="28"/>
        <end position="40"/>
    </location>
</feature>
<comment type="caution">
    <text evidence="2">The sequence shown here is derived from an EMBL/GenBank/DDBJ whole genome shotgun (WGS) entry which is preliminary data.</text>
</comment>
<accession>A0A0F4YUY1</accession>
<dbReference type="AlphaFoldDB" id="A0A0F4YUY1"/>
<protein>
    <submittedName>
        <fullName evidence="2">Uncharacterized protein</fullName>
    </submittedName>
</protein>
<dbReference type="STRING" id="1408163.A0A0F4YUY1"/>
<dbReference type="GeneID" id="25316283"/>
<proteinExistence type="predicted"/>
<name>A0A0F4YUY1_RASE3</name>
<dbReference type="EMBL" id="LASV01000160">
    <property type="protein sequence ID" value="KKA22044.1"/>
    <property type="molecule type" value="Genomic_DNA"/>
</dbReference>
<evidence type="ECO:0000313" key="2">
    <source>
        <dbReference type="EMBL" id="KKA22044.1"/>
    </source>
</evidence>
<feature type="compositionally biased region" description="Basic and acidic residues" evidence="1">
    <location>
        <begin position="148"/>
        <end position="157"/>
    </location>
</feature>
<dbReference type="RefSeq" id="XP_013328656.1">
    <property type="nucleotide sequence ID" value="XM_013473202.1"/>
</dbReference>
<feature type="compositionally biased region" description="Basic and acidic residues" evidence="1">
    <location>
        <begin position="77"/>
        <end position="93"/>
    </location>
</feature>
<dbReference type="OrthoDB" id="4160836at2759"/>
<organism evidence="2 3">
    <name type="scientific">Rasamsonia emersonii (strain ATCC 16479 / CBS 393.64 / IMI 116815)</name>
    <dbReference type="NCBI Taxonomy" id="1408163"/>
    <lineage>
        <taxon>Eukaryota</taxon>
        <taxon>Fungi</taxon>
        <taxon>Dikarya</taxon>
        <taxon>Ascomycota</taxon>
        <taxon>Pezizomycotina</taxon>
        <taxon>Eurotiomycetes</taxon>
        <taxon>Eurotiomycetidae</taxon>
        <taxon>Eurotiales</taxon>
        <taxon>Trichocomaceae</taxon>
        <taxon>Rasamsonia</taxon>
    </lineage>
</organism>
<evidence type="ECO:0000256" key="1">
    <source>
        <dbReference type="SAM" id="MobiDB-lite"/>
    </source>
</evidence>
<feature type="compositionally biased region" description="Low complexity" evidence="1">
    <location>
        <begin position="14"/>
        <end position="27"/>
    </location>
</feature>
<evidence type="ECO:0000313" key="3">
    <source>
        <dbReference type="Proteomes" id="UP000053958"/>
    </source>
</evidence>
<reference evidence="2 3" key="1">
    <citation type="submission" date="2015-04" db="EMBL/GenBank/DDBJ databases">
        <authorList>
            <person name="Heijne W.H."/>
            <person name="Fedorova N.D."/>
            <person name="Nierman W.C."/>
            <person name="Vollebregt A.W."/>
            <person name="Zhao Z."/>
            <person name="Wu L."/>
            <person name="Kumar M."/>
            <person name="Stam H."/>
            <person name="van den Berg M.A."/>
            <person name="Pel H.J."/>
        </authorList>
    </citation>
    <scope>NUCLEOTIDE SEQUENCE [LARGE SCALE GENOMIC DNA]</scope>
    <source>
        <strain evidence="2 3">CBS 393.64</strain>
    </source>
</reference>
<keyword evidence="3" id="KW-1185">Reference proteome</keyword>
<sequence>MARSHPEVLAHALNRSPSRSPQRPSNQTEERVFGLRDRKALRPSLTAAGSPGFSILSPRRRSGTIQAFAAPPRRVSRRIEVPDAETDAARRTQEQNVSTPVRRNSPDEQLAAELDSATRETETRNPSASSLLQEDGEPDLPPTPTELGLEKRPERPRGLLSSPSAHYEKRKNRREGLRPSTLRLGHVELSPEDNKSQDDTPEEVRQKQKQRDELAAQLERLKAEVVQLESWAQRTERPFDGPEPDADAVRNLISLLTTSNPSCAPPSALAPPDPPPLSSVISSLLPFAAKAVPEKPRPTSPDPTNPFALKELADPTPYLTVFAPLNLTYSTKISASSDAEPTLAETHDITLSAPSPFPRHLYKIPLTFKTNLESQCVTSISISNDHSAQSSKIPSALHGWIKSRLANPLLQLDISGLCWGICRYWEASVCRARIWAKLKRKHDALVAGGIAGARVDDMGSSVDEEMRKPLRKSDLRAIVPHLERTTMVFSYGAKKRESKLLLSCPLILDEWTGEPQLKPEISISIPDLADTKRLKVERDVKKLFRNLLKEGRRRKGDDTSNGDGPEAEAIVKATEGVMGVLFGIDVLTAKSNGTGKQ</sequence>
<feature type="region of interest" description="Disordered" evidence="1">
    <location>
        <begin position="1"/>
        <end position="212"/>
    </location>
</feature>
<gene>
    <name evidence="2" type="ORF">T310_3934</name>
</gene>